<protein>
    <submittedName>
        <fullName evidence="1">Phosphotransferase</fullName>
    </submittedName>
</protein>
<gene>
    <name evidence="1" type="ORF">MML48_4g00014284</name>
</gene>
<dbReference type="EMBL" id="CM043018">
    <property type="protein sequence ID" value="KAI4463844.1"/>
    <property type="molecule type" value="Genomic_DNA"/>
</dbReference>
<dbReference type="Proteomes" id="UP001056778">
    <property type="component" value="Chromosome 4"/>
</dbReference>
<keyword evidence="2" id="KW-1185">Reference proteome</keyword>
<proteinExistence type="predicted"/>
<name>A0ACB9TAP4_HOLOL</name>
<comment type="caution">
    <text evidence="1">The sequence shown here is derived from an EMBL/GenBank/DDBJ whole genome shotgun (WGS) entry which is preliminary data.</text>
</comment>
<organism evidence="1 2">
    <name type="scientific">Holotrichia oblita</name>
    <name type="common">Chafer beetle</name>
    <dbReference type="NCBI Taxonomy" id="644536"/>
    <lineage>
        <taxon>Eukaryota</taxon>
        <taxon>Metazoa</taxon>
        <taxon>Ecdysozoa</taxon>
        <taxon>Arthropoda</taxon>
        <taxon>Hexapoda</taxon>
        <taxon>Insecta</taxon>
        <taxon>Pterygota</taxon>
        <taxon>Neoptera</taxon>
        <taxon>Endopterygota</taxon>
        <taxon>Coleoptera</taxon>
        <taxon>Polyphaga</taxon>
        <taxon>Scarabaeiformia</taxon>
        <taxon>Scarabaeidae</taxon>
        <taxon>Melolonthinae</taxon>
        <taxon>Holotrichia</taxon>
    </lineage>
</organism>
<evidence type="ECO:0000313" key="2">
    <source>
        <dbReference type="Proteomes" id="UP001056778"/>
    </source>
</evidence>
<sequence>MYQNKGKVNDVFMSKTLSWILRHGAKEKGFHITSDGYVDVNAILSYKQLRGKCTIDDIHRIVENNNKQRFTLRTNQSGNLEIKANQGHSIEGIVDLELEAVTSPSQVENVIHGTYYKCWDSIRTNGLNRMSRIHIHFASGLPSSKIISGMRRNIEIIIYVDIKKALEENLRFYKSPNGVILCPGNVDGVIGCKYFLKVCDAKTGKFNRFYL</sequence>
<evidence type="ECO:0000313" key="1">
    <source>
        <dbReference type="EMBL" id="KAI4463844.1"/>
    </source>
</evidence>
<accession>A0ACB9TAP4</accession>
<reference evidence="1" key="1">
    <citation type="submission" date="2022-04" db="EMBL/GenBank/DDBJ databases">
        <title>Chromosome-scale genome assembly of Holotrichia oblita Faldermann.</title>
        <authorList>
            <person name="Rongchong L."/>
        </authorList>
    </citation>
    <scope>NUCLEOTIDE SEQUENCE</scope>
    <source>
        <strain evidence="1">81SQS9</strain>
    </source>
</reference>